<protein>
    <recommendedName>
        <fullName evidence="4">Big-1 domain-containing protein</fullName>
    </recommendedName>
</protein>
<sequence>MTIASIMKYLFLFLLPLSFLTTACLEDENAFTVEASPVKADILMVSDPADETVVYQGTFTELDKDGILDATVGIIATPVANLELSITDQEQNLLESIVTDADGRATFSVAAASLAGVTRLEWAGSYNGKAFRILKNL</sequence>
<organism evidence="2 3">
    <name type="scientific">Neolewinella xylanilytica</name>
    <dbReference type="NCBI Taxonomy" id="1514080"/>
    <lineage>
        <taxon>Bacteria</taxon>
        <taxon>Pseudomonadati</taxon>
        <taxon>Bacteroidota</taxon>
        <taxon>Saprospiria</taxon>
        <taxon>Saprospirales</taxon>
        <taxon>Lewinellaceae</taxon>
        <taxon>Neolewinella</taxon>
    </lineage>
</organism>
<keyword evidence="1" id="KW-0732">Signal</keyword>
<dbReference type="Proteomes" id="UP000237662">
    <property type="component" value="Unassembled WGS sequence"/>
</dbReference>
<evidence type="ECO:0000313" key="2">
    <source>
        <dbReference type="EMBL" id="PPK87554.1"/>
    </source>
</evidence>
<dbReference type="EMBL" id="PTJC01000005">
    <property type="protein sequence ID" value="PPK87554.1"/>
    <property type="molecule type" value="Genomic_DNA"/>
</dbReference>
<keyword evidence="3" id="KW-1185">Reference proteome</keyword>
<accession>A0A2S6I7S1</accession>
<feature type="chain" id="PRO_5015547476" description="Big-1 domain-containing protein" evidence="1">
    <location>
        <begin position="24"/>
        <end position="137"/>
    </location>
</feature>
<feature type="signal peptide" evidence="1">
    <location>
        <begin position="1"/>
        <end position="23"/>
    </location>
</feature>
<reference evidence="2 3" key="1">
    <citation type="submission" date="2018-02" db="EMBL/GenBank/DDBJ databases">
        <title>Genomic Encyclopedia of Archaeal and Bacterial Type Strains, Phase II (KMG-II): from individual species to whole genera.</title>
        <authorList>
            <person name="Goeker M."/>
        </authorList>
    </citation>
    <scope>NUCLEOTIDE SEQUENCE [LARGE SCALE GENOMIC DNA]</scope>
    <source>
        <strain evidence="2 3">DSM 29526</strain>
    </source>
</reference>
<proteinExistence type="predicted"/>
<evidence type="ECO:0000313" key="3">
    <source>
        <dbReference type="Proteomes" id="UP000237662"/>
    </source>
</evidence>
<gene>
    <name evidence="2" type="ORF">CLV84_0497</name>
</gene>
<name>A0A2S6I7S1_9BACT</name>
<evidence type="ECO:0008006" key="4">
    <source>
        <dbReference type="Google" id="ProtNLM"/>
    </source>
</evidence>
<dbReference type="AlphaFoldDB" id="A0A2S6I7S1"/>
<evidence type="ECO:0000256" key="1">
    <source>
        <dbReference type="SAM" id="SignalP"/>
    </source>
</evidence>
<comment type="caution">
    <text evidence="2">The sequence shown here is derived from an EMBL/GenBank/DDBJ whole genome shotgun (WGS) entry which is preliminary data.</text>
</comment>